<protein>
    <submittedName>
        <fullName evidence="1">DUF2125 domain-containing protein</fullName>
    </submittedName>
</protein>
<accession>A0A7L9WRS3</accession>
<gene>
    <name evidence="1" type="ORF">F3W81_18010</name>
</gene>
<reference evidence="1 2" key="1">
    <citation type="submission" date="2019-10" db="EMBL/GenBank/DDBJ databases">
        <title>Pseudopuniceibacterium sp. HQ09 islated from Antarctica.</title>
        <authorList>
            <person name="Liao L."/>
            <person name="Su S."/>
            <person name="Chen B."/>
            <person name="Yu Y."/>
        </authorList>
    </citation>
    <scope>NUCLEOTIDE SEQUENCE [LARGE SCALE GENOMIC DNA]</scope>
    <source>
        <strain evidence="1 2">HQ09</strain>
    </source>
</reference>
<organism evidence="1 2">
    <name type="scientific">Pseudooceanicola spongiae</name>
    <dbReference type="NCBI Taxonomy" id="2613965"/>
    <lineage>
        <taxon>Bacteria</taxon>
        <taxon>Pseudomonadati</taxon>
        <taxon>Pseudomonadota</taxon>
        <taxon>Alphaproteobacteria</taxon>
        <taxon>Rhodobacterales</taxon>
        <taxon>Paracoccaceae</taxon>
        <taxon>Pseudooceanicola</taxon>
    </lineage>
</organism>
<dbReference type="EMBL" id="CP045201">
    <property type="protein sequence ID" value="QOL82544.1"/>
    <property type="molecule type" value="Genomic_DNA"/>
</dbReference>
<dbReference type="Proteomes" id="UP000594118">
    <property type="component" value="Chromosome"/>
</dbReference>
<dbReference type="Pfam" id="PF09898">
    <property type="entry name" value="DUF2125"/>
    <property type="match status" value="1"/>
</dbReference>
<proteinExistence type="predicted"/>
<evidence type="ECO:0000313" key="1">
    <source>
        <dbReference type="EMBL" id="QOL82544.1"/>
    </source>
</evidence>
<keyword evidence="2" id="KW-1185">Reference proteome</keyword>
<evidence type="ECO:0000313" key="2">
    <source>
        <dbReference type="Proteomes" id="UP000594118"/>
    </source>
</evidence>
<sequence>MKRLVIVILAAAALWSGYWFIAAHTEKRALTQWFAARRAEGWQADYAGFTVQGYPNRLDAIWTDMALADPATGVALDLPKFALMALSYQPNHVIAVAPKTMLLRTPQDSYPISNDDLRASLRLHAGPSLQLDRAQLSADKLVLAGPQPASLDHLSLAVSQHEDDERTYRLGLLASGLTPPEVLRNRVTSGMALPDQMQEARLDATVTFDKPWDISAINRARPQPRHITVALARAEWGALALQIAADLAVDEAGQATGDVSLQARNWRQMVQAAVAAGALDASVASIAETTLGLMARMGGNSETLDVTLSLRDGRVYLGPISLGPAPVFRLR</sequence>
<dbReference type="KEGG" id="pshq:F3W81_18010"/>
<dbReference type="AlphaFoldDB" id="A0A7L9WRS3"/>
<dbReference type="InterPro" id="IPR018666">
    <property type="entry name" value="DUF2125"/>
</dbReference>
<name>A0A7L9WRS3_9RHOB</name>
<dbReference type="RefSeq" id="WP_193080744.1">
    <property type="nucleotide sequence ID" value="NZ_CP045201.1"/>
</dbReference>